<evidence type="ECO:0000256" key="4">
    <source>
        <dbReference type="ARBA" id="ARBA00022763"/>
    </source>
</evidence>
<dbReference type="SUPFAM" id="SSF52540">
    <property type="entry name" value="P-loop containing nucleoside triphosphate hydrolases"/>
    <property type="match status" value="1"/>
</dbReference>
<evidence type="ECO:0000259" key="17">
    <source>
        <dbReference type="PROSITE" id="PS51198"/>
    </source>
</evidence>
<keyword evidence="10 15" id="KW-0238">DNA-binding</keyword>
<dbReference type="CDD" id="cd22352">
    <property type="entry name" value="RecB_C-like"/>
    <property type="match status" value="1"/>
</dbReference>
<dbReference type="AlphaFoldDB" id="S2VYQ5"/>
<comment type="caution">
    <text evidence="19">The sequence shown here is derived from an EMBL/GenBank/DDBJ whole genome shotgun (WGS) entry which is preliminary data.</text>
</comment>
<dbReference type="SUPFAM" id="SSF52980">
    <property type="entry name" value="Restriction endonuclease-like"/>
    <property type="match status" value="1"/>
</dbReference>
<dbReference type="OrthoDB" id="9810135at2"/>
<evidence type="ECO:0000256" key="2">
    <source>
        <dbReference type="ARBA" id="ARBA00022723"/>
    </source>
</evidence>
<dbReference type="Gene3D" id="3.90.320.10">
    <property type="match status" value="1"/>
</dbReference>
<feature type="binding site" evidence="15">
    <location>
        <position position="812"/>
    </location>
    <ligand>
        <name>Mg(2+)</name>
        <dbReference type="ChEBI" id="CHEBI:18420"/>
    </ligand>
</feature>
<feature type="region of interest" description="Nuclease activity, interacts with RecD and RecA" evidence="15">
    <location>
        <begin position="751"/>
        <end position="1064"/>
    </location>
</feature>
<feature type="domain" description="UvrD-like helicase C-terminal" evidence="18">
    <location>
        <begin position="351"/>
        <end position="610"/>
    </location>
</feature>
<keyword evidence="12 15" id="KW-0413">Isomerase</keyword>
<dbReference type="GO" id="GO:0000724">
    <property type="term" value="P:double-strand break repair via homologous recombination"/>
    <property type="evidence" value="ECO:0007669"/>
    <property type="project" value="UniProtKB-UniRule"/>
</dbReference>
<dbReference type="Pfam" id="PF13361">
    <property type="entry name" value="UvrD_C"/>
    <property type="match status" value="1"/>
</dbReference>
<dbReference type="STRING" id="883161.HMPREF9306_01357"/>
<feature type="binding site" evidence="16">
    <location>
        <begin position="23"/>
        <end position="30"/>
    </location>
    <ligand>
        <name>ATP</name>
        <dbReference type="ChEBI" id="CHEBI:30616"/>
    </ligand>
</feature>
<comment type="catalytic activity">
    <reaction evidence="13 15">
        <text>Couples ATP hydrolysis with the unwinding of duplex DNA by translocating in the 3'-5' direction.</text>
        <dbReference type="EC" id="5.6.2.4"/>
    </reaction>
</comment>
<dbReference type="PATRIC" id="fig|883161.3.peg.1351"/>
<evidence type="ECO:0000256" key="10">
    <source>
        <dbReference type="ARBA" id="ARBA00023125"/>
    </source>
</evidence>
<evidence type="ECO:0000256" key="1">
    <source>
        <dbReference type="ARBA" id="ARBA00022722"/>
    </source>
</evidence>
<dbReference type="GO" id="GO:0009338">
    <property type="term" value="C:exodeoxyribonuclease V complex"/>
    <property type="evidence" value="ECO:0007669"/>
    <property type="project" value="TreeGrafter"/>
</dbReference>
<keyword evidence="3 15" id="KW-0547">Nucleotide-binding</keyword>
<evidence type="ECO:0000313" key="20">
    <source>
        <dbReference type="Proteomes" id="UP000014417"/>
    </source>
</evidence>
<dbReference type="InterPro" id="IPR014017">
    <property type="entry name" value="DNA_helicase_UvrD-like_C"/>
</dbReference>
<evidence type="ECO:0000256" key="3">
    <source>
        <dbReference type="ARBA" id="ARBA00022741"/>
    </source>
</evidence>
<organism evidence="19 20">
    <name type="scientific">Propionimicrobium lymphophilum ACS-093-V-SCH5</name>
    <dbReference type="NCBI Taxonomy" id="883161"/>
    <lineage>
        <taxon>Bacteria</taxon>
        <taxon>Bacillati</taxon>
        <taxon>Actinomycetota</taxon>
        <taxon>Actinomycetes</taxon>
        <taxon>Propionibacteriales</taxon>
        <taxon>Propionibacteriaceae</taxon>
        <taxon>Propionimicrobium</taxon>
    </lineage>
</organism>
<dbReference type="Pfam" id="PF00580">
    <property type="entry name" value="UvrD-helicase"/>
    <property type="match status" value="1"/>
</dbReference>
<dbReference type="PANTHER" id="PTHR11070">
    <property type="entry name" value="UVRD / RECB / PCRA DNA HELICASE FAMILY MEMBER"/>
    <property type="match status" value="1"/>
</dbReference>
<dbReference type="PANTHER" id="PTHR11070:SF23">
    <property type="entry name" value="RECBCD ENZYME SUBUNIT RECB"/>
    <property type="match status" value="1"/>
</dbReference>
<evidence type="ECO:0000256" key="14">
    <source>
        <dbReference type="ARBA" id="ARBA00048988"/>
    </source>
</evidence>
<accession>S2VYQ5</accession>
<dbReference type="InterPro" id="IPR000212">
    <property type="entry name" value="DNA_helicase_UvrD/REP"/>
</dbReference>
<dbReference type="GO" id="GO:0003677">
    <property type="term" value="F:DNA binding"/>
    <property type="evidence" value="ECO:0007669"/>
    <property type="project" value="UniProtKB-UniRule"/>
</dbReference>
<keyword evidence="7 15" id="KW-0269">Exonuclease</keyword>
<dbReference type="InterPro" id="IPR038726">
    <property type="entry name" value="PDDEXK_AddAB-type"/>
</dbReference>
<keyword evidence="2 15" id="KW-0479">Metal-binding</keyword>
<comment type="subunit">
    <text evidence="15">Heterotrimer of RecB, RecC and RecD. All subunits contribute to DNA-binding. Interacts with RecA.</text>
</comment>
<dbReference type="RefSeq" id="WP_016456185.1">
    <property type="nucleotide sequence ID" value="NZ_KE150269.1"/>
</dbReference>
<dbReference type="GO" id="GO:0043138">
    <property type="term" value="F:3'-5' DNA helicase activity"/>
    <property type="evidence" value="ECO:0007669"/>
    <property type="project" value="UniProtKB-UniRule"/>
</dbReference>
<dbReference type="InterPro" id="IPR027417">
    <property type="entry name" value="P-loop_NTPase"/>
</dbReference>
<feature type="region of interest" description="DNA-binding and helicase activity, interacts with RecC" evidence="15">
    <location>
        <begin position="1"/>
        <end position="735"/>
    </location>
</feature>
<keyword evidence="1 15" id="KW-0540">Nuclease</keyword>
<evidence type="ECO:0000256" key="7">
    <source>
        <dbReference type="ARBA" id="ARBA00022839"/>
    </source>
</evidence>
<evidence type="ECO:0000259" key="18">
    <source>
        <dbReference type="PROSITE" id="PS51217"/>
    </source>
</evidence>
<feature type="binding site" evidence="15">
    <location>
        <position position="956"/>
    </location>
    <ligand>
        <name>Mg(2+)</name>
        <dbReference type="ChEBI" id="CHEBI:18420"/>
    </ligand>
</feature>
<comment type="domain">
    <text evidence="15">The N-terminal DNA-binding domain is a ssDNA-dependent ATPase and has ATP-dependent 3'-5' helicase function. This domain interacts with RecC.</text>
</comment>
<protein>
    <recommendedName>
        <fullName evidence="15">RecBCD enzyme subunit RecB</fullName>
        <ecNumber evidence="15">3.1.11.5</ecNumber>
        <ecNumber evidence="15">5.6.2.4</ecNumber>
    </recommendedName>
    <alternativeName>
        <fullName evidence="15">DNA 3'-5' helicase subunit RecB</fullName>
    </alternativeName>
    <alternativeName>
        <fullName evidence="15">Exonuclease V subunit RecB</fullName>
        <shortName evidence="15">ExoV subunit RecB</shortName>
    </alternativeName>
    <alternativeName>
        <fullName evidence="15">Helicase/nuclease RecBCD subunit RecB</fullName>
    </alternativeName>
</protein>
<dbReference type="Proteomes" id="UP000014417">
    <property type="component" value="Unassembled WGS sequence"/>
</dbReference>
<dbReference type="PROSITE" id="PS51217">
    <property type="entry name" value="UVRD_HELICASE_CTER"/>
    <property type="match status" value="1"/>
</dbReference>
<dbReference type="GO" id="GO:0005829">
    <property type="term" value="C:cytosol"/>
    <property type="evidence" value="ECO:0007669"/>
    <property type="project" value="TreeGrafter"/>
</dbReference>
<evidence type="ECO:0000256" key="15">
    <source>
        <dbReference type="HAMAP-Rule" id="MF_01485"/>
    </source>
</evidence>
<comment type="cofactor">
    <cofactor evidence="15">
        <name>Mg(2+)</name>
        <dbReference type="ChEBI" id="CHEBI:18420"/>
    </cofactor>
    <text evidence="15">Binds 1 Mg(2+) ion per subunit.</text>
</comment>
<dbReference type="InterPro" id="IPR011604">
    <property type="entry name" value="PDDEXK-like_dom_sf"/>
</dbReference>
<comment type="miscellaneous">
    <text evidence="15">In the RecBCD complex, RecB has a slow 3'-5' helicase, an exonuclease activity and loads RecA onto ssDNA, RecD has a fast 5'-3' helicase activity, while RecC stimulates the ATPase and processivity of the RecB helicase and contributes to recognition of the Chi site.</text>
</comment>
<dbReference type="GO" id="GO:0005524">
    <property type="term" value="F:ATP binding"/>
    <property type="evidence" value="ECO:0007669"/>
    <property type="project" value="UniProtKB-UniRule"/>
</dbReference>
<evidence type="ECO:0000313" key="19">
    <source>
        <dbReference type="EMBL" id="EPD32658.1"/>
    </source>
</evidence>
<evidence type="ECO:0000256" key="11">
    <source>
        <dbReference type="ARBA" id="ARBA00023204"/>
    </source>
</evidence>
<comment type="function">
    <text evidence="15">A helicase/nuclease that prepares dsDNA breaks (DSB) for recombinational DNA repair. Binds to DSBs and unwinds DNA via a highly rapid and processive ATP-dependent bidirectional helicase activity. Unwinds dsDNA until it encounters a Chi (crossover hotspot instigator) sequence from the 3' direction. Cuts ssDNA a few nucleotides 3' to the Chi site. The properties and activities of the enzyme are changed at Chi. The Chi-altered holoenzyme produces a long 3'-ssDNA overhang and facilitates RecA-binding to the ssDNA for homologous DNA recombination and repair. Holoenzyme degrades any linearized DNA that is unable to undergo homologous recombination. In the holoenzyme this subunit contributes ATPase, 3'-5' helicase, exonuclease activity and loads RecA onto ssDNA.</text>
</comment>
<dbReference type="Gene3D" id="1.10.486.10">
    <property type="entry name" value="PCRA, domain 4"/>
    <property type="match status" value="1"/>
</dbReference>
<dbReference type="PROSITE" id="PS51198">
    <property type="entry name" value="UVRD_HELICASE_ATP_BIND"/>
    <property type="match status" value="1"/>
</dbReference>
<dbReference type="InterPro" id="IPR004586">
    <property type="entry name" value="RecB"/>
</dbReference>
<dbReference type="EMBL" id="AGZR01000008">
    <property type="protein sequence ID" value="EPD32658.1"/>
    <property type="molecule type" value="Genomic_DNA"/>
</dbReference>
<evidence type="ECO:0000256" key="6">
    <source>
        <dbReference type="ARBA" id="ARBA00022806"/>
    </source>
</evidence>
<feature type="domain" description="UvrD-like helicase ATP-binding" evidence="17">
    <location>
        <begin position="2"/>
        <end position="324"/>
    </location>
</feature>
<dbReference type="InterPro" id="IPR014016">
    <property type="entry name" value="UvrD-like_ATP-bd"/>
</dbReference>
<comment type="catalytic activity">
    <reaction evidence="14 15">
        <text>ATP + H2O = ADP + phosphate + H(+)</text>
        <dbReference type="Rhea" id="RHEA:13065"/>
        <dbReference type="ChEBI" id="CHEBI:15377"/>
        <dbReference type="ChEBI" id="CHEBI:15378"/>
        <dbReference type="ChEBI" id="CHEBI:30616"/>
        <dbReference type="ChEBI" id="CHEBI:43474"/>
        <dbReference type="ChEBI" id="CHEBI:456216"/>
        <dbReference type="EC" id="5.6.2.4"/>
    </reaction>
</comment>
<evidence type="ECO:0000256" key="5">
    <source>
        <dbReference type="ARBA" id="ARBA00022801"/>
    </source>
</evidence>
<evidence type="ECO:0000256" key="12">
    <source>
        <dbReference type="ARBA" id="ARBA00023235"/>
    </source>
</evidence>
<keyword evidence="5 15" id="KW-0378">Hydrolase</keyword>
<dbReference type="HAMAP" id="MF_01485">
    <property type="entry name" value="RecB"/>
    <property type="match status" value="1"/>
</dbReference>
<keyword evidence="20" id="KW-1185">Reference proteome</keyword>
<feature type="binding site" evidence="15">
    <location>
        <position position="943"/>
    </location>
    <ligand>
        <name>Mg(2+)</name>
        <dbReference type="ChEBI" id="CHEBI:18420"/>
    </ligand>
</feature>
<name>S2VYQ5_9ACTN</name>
<dbReference type="Gene3D" id="3.40.50.300">
    <property type="entry name" value="P-loop containing nucleotide triphosphate hydrolases"/>
    <property type="match status" value="2"/>
</dbReference>
<dbReference type="InterPro" id="IPR011335">
    <property type="entry name" value="Restrct_endonuc-II-like"/>
</dbReference>
<reference evidence="19 20" key="1">
    <citation type="submission" date="2013-04" db="EMBL/GenBank/DDBJ databases">
        <title>The Genome Sequence of Propionimicrobium lymphophilum ACS-093-V-SCH5.</title>
        <authorList>
            <consortium name="The Broad Institute Genomics Platform"/>
            <person name="Earl A."/>
            <person name="Ward D."/>
            <person name="Feldgarden M."/>
            <person name="Gevers D."/>
            <person name="Saerens B."/>
            <person name="Vaneechoutte M."/>
            <person name="Walker B."/>
            <person name="Young S."/>
            <person name="Zeng Q."/>
            <person name="Gargeya S."/>
            <person name="Fitzgerald M."/>
            <person name="Haas B."/>
            <person name="Abouelleil A."/>
            <person name="Allen A.W."/>
            <person name="Alvarado L."/>
            <person name="Arachchi H.M."/>
            <person name="Berlin A.M."/>
            <person name="Chapman S.B."/>
            <person name="Gainer-Dewar J."/>
            <person name="Goldberg J."/>
            <person name="Griggs A."/>
            <person name="Gujja S."/>
            <person name="Hansen M."/>
            <person name="Howarth C."/>
            <person name="Imamovic A."/>
            <person name="Ireland A."/>
            <person name="Larimer J."/>
            <person name="McCowan C."/>
            <person name="Murphy C."/>
            <person name="Pearson M."/>
            <person name="Poon T.W."/>
            <person name="Priest M."/>
            <person name="Roberts A."/>
            <person name="Saif S."/>
            <person name="Shea T."/>
            <person name="Sisk P."/>
            <person name="Sykes S."/>
            <person name="Wortman J."/>
            <person name="Nusbaum C."/>
            <person name="Birren B."/>
        </authorList>
    </citation>
    <scope>NUCLEOTIDE SEQUENCE [LARGE SCALE GENOMIC DNA]</scope>
    <source>
        <strain evidence="19 20">ACS-093-V-SCH5</strain>
    </source>
</reference>
<evidence type="ECO:0000256" key="8">
    <source>
        <dbReference type="ARBA" id="ARBA00022840"/>
    </source>
</evidence>
<evidence type="ECO:0000256" key="13">
    <source>
        <dbReference type="ARBA" id="ARBA00034617"/>
    </source>
</evidence>
<dbReference type="EC" id="3.1.11.5" evidence="15"/>
<dbReference type="GO" id="GO:0000287">
    <property type="term" value="F:magnesium ion binding"/>
    <property type="evidence" value="ECO:0007669"/>
    <property type="project" value="UniProtKB-UniRule"/>
</dbReference>
<feature type="active site" description="For nuclease activity" evidence="15">
    <location>
        <position position="956"/>
    </location>
</feature>
<keyword evidence="4 15" id="KW-0227">DNA damage</keyword>
<keyword evidence="11 15" id="KW-0234">DNA repair</keyword>
<evidence type="ECO:0000256" key="16">
    <source>
        <dbReference type="PROSITE-ProRule" id="PRU00560"/>
    </source>
</evidence>
<dbReference type="HOGENOM" id="CLU_001114_6_1_11"/>
<keyword evidence="9 15" id="KW-0460">Magnesium</keyword>
<dbReference type="Pfam" id="PF12705">
    <property type="entry name" value="PDDEXK_1"/>
    <property type="match status" value="1"/>
</dbReference>
<dbReference type="GO" id="GO:0016887">
    <property type="term" value="F:ATP hydrolysis activity"/>
    <property type="evidence" value="ECO:0007669"/>
    <property type="project" value="RHEA"/>
</dbReference>
<comment type="catalytic activity">
    <reaction evidence="15">
        <text>Exonucleolytic cleavage (in the presence of ATP) in either 5'- to 3'- or 3'- to 5'-direction to yield 5'-phosphooligonucleotides.</text>
        <dbReference type="EC" id="3.1.11.5"/>
    </reaction>
</comment>
<comment type="similarity">
    <text evidence="15">Belongs to the helicase family. UvrD subfamily.</text>
</comment>
<keyword evidence="8 15" id="KW-0067">ATP-binding</keyword>
<gene>
    <name evidence="15" type="primary">recB</name>
    <name evidence="19" type="ORF">HMPREF9306_01357</name>
</gene>
<dbReference type="EC" id="5.6.2.4" evidence="15"/>
<sequence>MSTPEKFELTGPLPDQGVTILEASAGTGKTYAIAALATRFIAEGFPIESLLIVTFSRAAAGELKSRVHQRLASTLSSLVSFSSIGKQPEDEIDKALAEGDVESICERLNTALGKIDEATIATIHEYSSRMIAELGVLVDHDDSSTFVDDMSELIEDVVADTYLSSWDHKAKGDWKRAQTIGKEVCFKPSFKIIPSDTEEGIFAHKVRSEFDRRKRSMRIYGYDDMVDRLTDALDDPETGNMAARVLSKRFPIVMVDEFQDTDPQQWRIIEKAFAKHCRVILIGDPKQAIYGFRGGDVETYQKAKSQKDWVPVSIRTMSVNYRSDPGVADGVLELFGSANLGVDSSPIQLPPVSANRKSNRIFRSSERLDKPVLVRRIPGSRLSASDSREAIDRDVIAQIYDLVENYELESNDSLRPIKLNDIAVLVRRNKRGEQILSSLQEAGIPATFSGSDSVYASTAAYEWNTLLTALATQRTQDMTRATLTSFFGLTSVELANNETSRTRAFMLMREYANLMDEFGPIAVLEKIVEESDFYSSLLAEPSGRRQVTDFQHVAELLDEAARKHHLGSAGLSAWLSEQITKSKEQSDEITRRLETDRPTVTLTTIHQAKGLEFPIVLLPEASEYYWSGKPQPGRLSTGHWNGERVIDLDFGSERSSSYFEEELAESLRLFYVSATRAASFLVCWYSSTKTNTLKSPLHRLLYELSPGTDRKHVLFCDSFTSAPPKRVLFDQAEGTQKSLHINQFTRVIDNSFRRTSYSGLTAEIHGVPLLEDVDEPLEEVANAESAMHEKTDKPISALAGLPGGVNFGTLVHSILEKNDPAAKDLKADLLEKSSTALNRLPIEGVDADTLAAGLSQVVTTGLGDLTEGFSLRDIGAKNRLAELEFEMSMGSERGYSTLKQLAGLFDDESLADPRGVLVGYGKQLAATSAASSTLHGFLTGSIDAVLKVKDAFAVVDYKTNRIALQGDEVLTADKYDSAGMEKIMRESHYPLQALIYMVALHRFLSWRLPSYDPAKHLRGAGYLFVRGMVGQSSTESDMHYGVFTWRPNPEIAVRASEIISGAQL</sequence>
<evidence type="ECO:0000256" key="9">
    <source>
        <dbReference type="ARBA" id="ARBA00022842"/>
    </source>
</evidence>
<dbReference type="GO" id="GO:0008854">
    <property type="term" value="F:exodeoxyribonuclease V activity"/>
    <property type="evidence" value="ECO:0007669"/>
    <property type="project" value="UniProtKB-EC"/>
</dbReference>
<comment type="domain">
    <text evidence="15">The C-terminal domain has nuclease activity and interacts with RecD. It interacts with RecA, facilitating its loading onto ssDNA.</text>
</comment>
<proteinExistence type="inferred from homology"/>
<keyword evidence="6 15" id="KW-0347">Helicase</keyword>